<dbReference type="AlphaFoldDB" id="A0A1Y5T0H6"/>
<name>A0A1Y5T0H6_9RHOB</name>
<dbReference type="STRING" id="315423.SAMN04488020_10699"/>
<organism evidence="2 3">
    <name type="scientific">Palleronia marisminoris</name>
    <dbReference type="NCBI Taxonomy" id="315423"/>
    <lineage>
        <taxon>Bacteria</taxon>
        <taxon>Pseudomonadati</taxon>
        <taxon>Pseudomonadota</taxon>
        <taxon>Alphaproteobacteria</taxon>
        <taxon>Rhodobacterales</taxon>
        <taxon>Roseobacteraceae</taxon>
        <taxon>Palleronia</taxon>
    </lineage>
</organism>
<dbReference type="EMBL" id="FWFV01000006">
    <property type="protein sequence ID" value="SLN51286.1"/>
    <property type="molecule type" value="Genomic_DNA"/>
</dbReference>
<evidence type="ECO:0000313" key="3">
    <source>
        <dbReference type="Proteomes" id="UP000193870"/>
    </source>
</evidence>
<gene>
    <name evidence="2" type="ORF">PAM7066_02332</name>
</gene>
<protein>
    <submittedName>
        <fullName evidence="2">Uncharacterized protein</fullName>
    </submittedName>
</protein>
<evidence type="ECO:0000313" key="2">
    <source>
        <dbReference type="EMBL" id="SLN51286.1"/>
    </source>
</evidence>
<feature type="region of interest" description="Disordered" evidence="1">
    <location>
        <begin position="37"/>
        <end position="60"/>
    </location>
</feature>
<proteinExistence type="predicted"/>
<accession>A0A1Y5T0H6</accession>
<sequence length="114" mass="12875">MQRLDILDPGGDDLRIQAKFPDHPTEENRLALIRFNENNFRPRPADGNHNSRETSAGPQVRPCFAVPGSLYDLNAVGDMTGPKILDRSLGNQVYLWIPETYQILQPLELGRSFT</sequence>
<keyword evidence="3" id="KW-1185">Reference proteome</keyword>
<dbReference type="Proteomes" id="UP000193870">
    <property type="component" value="Unassembled WGS sequence"/>
</dbReference>
<feature type="compositionally biased region" description="Basic and acidic residues" evidence="1">
    <location>
        <begin position="43"/>
        <end position="52"/>
    </location>
</feature>
<reference evidence="2 3" key="1">
    <citation type="submission" date="2017-03" db="EMBL/GenBank/DDBJ databases">
        <authorList>
            <person name="Afonso C.L."/>
            <person name="Miller P.J."/>
            <person name="Scott M.A."/>
            <person name="Spackman E."/>
            <person name="Goraichik I."/>
            <person name="Dimitrov K.M."/>
            <person name="Suarez D.L."/>
            <person name="Swayne D.E."/>
        </authorList>
    </citation>
    <scope>NUCLEOTIDE SEQUENCE [LARGE SCALE GENOMIC DNA]</scope>
    <source>
        <strain evidence="2 3">CECT 7066</strain>
    </source>
</reference>
<evidence type="ECO:0000256" key="1">
    <source>
        <dbReference type="SAM" id="MobiDB-lite"/>
    </source>
</evidence>